<keyword evidence="4" id="KW-0336">GPI-anchor</keyword>
<evidence type="ECO:0000259" key="21">
    <source>
        <dbReference type="PROSITE" id="PS51762"/>
    </source>
</evidence>
<evidence type="ECO:0000256" key="2">
    <source>
        <dbReference type="ARBA" id="ARBA00004196"/>
    </source>
</evidence>
<evidence type="ECO:0000256" key="5">
    <source>
        <dbReference type="ARBA" id="ARBA00022676"/>
    </source>
</evidence>
<evidence type="ECO:0000256" key="3">
    <source>
        <dbReference type="ARBA" id="ARBA00004589"/>
    </source>
</evidence>
<feature type="signal peptide" evidence="20">
    <location>
        <begin position="1"/>
        <end position="22"/>
    </location>
</feature>
<keyword evidence="13 22" id="KW-0326">Glycosidase</keyword>
<evidence type="ECO:0000256" key="9">
    <source>
        <dbReference type="ARBA" id="ARBA00023136"/>
    </source>
</evidence>
<dbReference type="InterPro" id="IPR000757">
    <property type="entry name" value="Beta-glucanase-like"/>
</dbReference>
<evidence type="ECO:0000256" key="11">
    <source>
        <dbReference type="ARBA" id="ARBA00023180"/>
    </source>
</evidence>
<dbReference type="PROSITE" id="PS51257">
    <property type="entry name" value="PROKAR_LIPOPROTEIN"/>
    <property type="match status" value="1"/>
</dbReference>
<evidence type="ECO:0000256" key="6">
    <source>
        <dbReference type="ARBA" id="ARBA00022679"/>
    </source>
</evidence>
<keyword evidence="8 16" id="KW-0378">Hydrolase</keyword>
<evidence type="ECO:0000256" key="19">
    <source>
        <dbReference type="SAM" id="MobiDB-lite"/>
    </source>
</evidence>
<comment type="similarity">
    <text evidence="15">Belongs to the glycosyl hydrolase 16 family. CRH1 subfamily.</text>
</comment>
<keyword evidence="23" id="KW-1185">Reference proteome</keyword>
<feature type="region of interest" description="Disordered" evidence="19">
    <location>
        <begin position="276"/>
        <end position="297"/>
    </location>
</feature>
<evidence type="ECO:0000256" key="16">
    <source>
        <dbReference type="PIRNR" id="PIRNR037299"/>
    </source>
</evidence>
<comment type="catalytic activity">
    <reaction evidence="1">
        <text>Random endo-hydrolysis of N-acetyl-beta-D-glucosaminide (1-&gt;4)-beta-linkages in chitin and chitodextrins.</text>
        <dbReference type="EC" id="3.2.1.14"/>
    </reaction>
</comment>
<dbReference type="GO" id="GO:0005975">
    <property type="term" value="P:carbohydrate metabolic process"/>
    <property type="evidence" value="ECO:0007669"/>
    <property type="project" value="InterPro"/>
</dbReference>
<evidence type="ECO:0000313" key="23">
    <source>
        <dbReference type="Proteomes" id="UP000275078"/>
    </source>
</evidence>
<keyword evidence="6" id="KW-0808">Transferase</keyword>
<dbReference type="GO" id="GO:0016757">
    <property type="term" value="F:glycosyltransferase activity"/>
    <property type="evidence" value="ECO:0007669"/>
    <property type="project" value="UniProtKB-KW"/>
</dbReference>
<evidence type="ECO:0000256" key="20">
    <source>
        <dbReference type="SAM" id="SignalP"/>
    </source>
</evidence>
<dbReference type="AlphaFoldDB" id="A0A3N4IN01"/>
<sequence>MKFSILKASALAQLMIASLATAQTWSACNPMKRTDCPPNPALSGTYTYDFTKNNAEAPDFIASGQGNIHYEKDGAHFRLAKRLDGPLITSRFYIMYGKVEVQMKAAAGLGIVSSVVFQSDVLDEIDWEWLGGNANEVQSNYFGKGDTSSFDRGAFHPVDNHLQSHTYTVEWTADSVIWSIDGNVVRTLTPDQVSGGDLYPQTPMQIKLGIWAGGDPDNSEGTILWAGGLTDYTKAPFDMIVEKVTIQDYSKGKYYLYTDKSGSAKSIKADNGVIGEAPPKVTTTSHPPIASSEATPAPAPIINLDENRVTKENATNPDGINLSPVTTGSNPKVTDATSIRIGNEESNSDFDAPSSAVKYNLSPFVVVSSVVVLAFSSFVAQL</sequence>
<dbReference type="PIRSF" id="PIRSF037299">
    <property type="entry name" value="Glycosidase_CRH1_prd"/>
    <property type="match status" value="1"/>
</dbReference>
<dbReference type="CDD" id="cd02183">
    <property type="entry name" value="GH16_fungal_CRH1_transglycosylase"/>
    <property type="match status" value="1"/>
</dbReference>
<feature type="region of interest" description="Disordered" evidence="19">
    <location>
        <begin position="314"/>
        <end position="333"/>
    </location>
</feature>
<evidence type="ECO:0000256" key="17">
    <source>
        <dbReference type="PIRSR" id="PIRSR037299-1"/>
    </source>
</evidence>
<evidence type="ECO:0000256" key="7">
    <source>
        <dbReference type="ARBA" id="ARBA00022729"/>
    </source>
</evidence>
<feature type="active site" description="Nucleophile" evidence="17">
    <location>
        <position position="124"/>
    </location>
</feature>
<dbReference type="Pfam" id="PF00722">
    <property type="entry name" value="Glyco_hydro_16"/>
    <property type="match status" value="1"/>
</dbReference>
<evidence type="ECO:0000256" key="14">
    <source>
        <dbReference type="ARBA" id="ARBA00023316"/>
    </source>
</evidence>
<dbReference type="Gene3D" id="2.60.120.200">
    <property type="match status" value="1"/>
</dbReference>
<feature type="disulfide bond" evidence="18">
    <location>
        <begin position="28"/>
        <end position="36"/>
    </location>
</feature>
<evidence type="ECO:0000256" key="18">
    <source>
        <dbReference type="PIRSR" id="PIRSR037299-2"/>
    </source>
</evidence>
<dbReference type="GO" id="GO:0031505">
    <property type="term" value="P:fungal-type cell wall organization"/>
    <property type="evidence" value="ECO:0007669"/>
    <property type="project" value="TreeGrafter"/>
</dbReference>
<dbReference type="PANTHER" id="PTHR10963">
    <property type="entry name" value="GLYCOSYL HYDROLASE-RELATED"/>
    <property type="match status" value="1"/>
</dbReference>
<dbReference type="PANTHER" id="PTHR10963:SF68">
    <property type="entry name" value="GLYCOSIDASE CRH1-RELATED"/>
    <property type="match status" value="1"/>
</dbReference>
<keyword evidence="9 16" id="KW-0472">Membrane</keyword>
<dbReference type="EC" id="3.2.-.-" evidence="16"/>
<organism evidence="22 23">
    <name type="scientific">Ascobolus immersus RN42</name>
    <dbReference type="NCBI Taxonomy" id="1160509"/>
    <lineage>
        <taxon>Eukaryota</taxon>
        <taxon>Fungi</taxon>
        <taxon>Dikarya</taxon>
        <taxon>Ascomycota</taxon>
        <taxon>Pezizomycotina</taxon>
        <taxon>Pezizomycetes</taxon>
        <taxon>Pezizales</taxon>
        <taxon>Ascobolaceae</taxon>
        <taxon>Ascobolus</taxon>
    </lineage>
</organism>
<evidence type="ECO:0000256" key="10">
    <source>
        <dbReference type="ARBA" id="ARBA00023157"/>
    </source>
</evidence>
<feature type="chain" id="PRO_5018021698" description="Crh-like protein" evidence="20">
    <location>
        <begin position="23"/>
        <end position="382"/>
    </location>
</feature>
<keyword evidence="14" id="KW-0961">Cell wall biogenesis/degradation</keyword>
<accession>A0A3N4IN01</accession>
<dbReference type="GO" id="GO:0008843">
    <property type="term" value="F:endochitinase activity"/>
    <property type="evidence" value="ECO:0007669"/>
    <property type="project" value="UniProtKB-EC"/>
</dbReference>
<dbReference type="InterPro" id="IPR013320">
    <property type="entry name" value="ConA-like_dom_sf"/>
</dbReference>
<dbReference type="GO" id="GO:0098552">
    <property type="term" value="C:side of membrane"/>
    <property type="evidence" value="ECO:0007669"/>
    <property type="project" value="UniProtKB-KW"/>
</dbReference>
<keyword evidence="11" id="KW-0325">Glycoprotein</keyword>
<evidence type="ECO:0000313" key="22">
    <source>
        <dbReference type="EMBL" id="RPA87503.1"/>
    </source>
</evidence>
<dbReference type="SUPFAM" id="SSF49899">
    <property type="entry name" value="Concanavalin A-like lectins/glucanases"/>
    <property type="match status" value="1"/>
</dbReference>
<dbReference type="InterPro" id="IPR050546">
    <property type="entry name" value="Glycosyl_Hydrlase_16"/>
</dbReference>
<evidence type="ECO:0000256" key="15">
    <source>
        <dbReference type="ARBA" id="ARBA00038074"/>
    </source>
</evidence>
<evidence type="ECO:0000256" key="1">
    <source>
        <dbReference type="ARBA" id="ARBA00000822"/>
    </source>
</evidence>
<evidence type="ECO:0000256" key="8">
    <source>
        <dbReference type="ARBA" id="ARBA00022801"/>
    </source>
</evidence>
<evidence type="ECO:0000256" key="12">
    <source>
        <dbReference type="ARBA" id="ARBA00023288"/>
    </source>
</evidence>
<keyword evidence="7 20" id="KW-0732">Signal</keyword>
<dbReference type="OrthoDB" id="4781at2759"/>
<feature type="active site" description="Proton donor" evidence="17">
    <location>
        <position position="128"/>
    </location>
</feature>
<keyword evidence="10 18" id="KW-1015">Disulfide bond</keyword>
<proteinExistence type="inferred from homology"/>
<gene>
    <name evidence="22" type="ORF">BJ508DRAFT_410270</name>
</gene>
<dbReference type="STRING" id="1160509.A0A3N4IN01"/>
<evidence type="ECO:0000256" key="13">
    <source>
        <dbReference type="ARBA" id="ARBA00023295"/>
    </source>
</evidence>
<keyword evidence="5" id="KW-0328">Glycosyltransferase</keyword>
<dbReference type="PROSITE" id="PS51762">
    <property type="entry name" value="GH16_2"/>
    <property type="match status" value="1"/>
</dbReference>
<feature type="domain" description="GH16" evidence="21">
    <location>
        <begin position="32"/>
        <end position="241"/>
    </location>
</feature>
<protein>
    <recommendedName>
        <fullName evidence="16">Crh-like protein</fullName>
        <ecNumber evidence="16">3.2.-.-</ecNumber>
    </recommendedName>
</protein>
<evidence type="ECO:0000256" key="4">
    <source>
        <dbReference type="ARBA" id="ARBA00022622"/>
    </source>
</evidence>
<dbReference type="GO" id="GO:0009277">
    <property type="term" value="C:fungal-type cell wall"/>
    <property type="evidence" value="ECO:0007669"/>
    <property type="project" value="TreeGrafter"/>
</dbReference>
<name>A0A3N4IN01_ASCIM</name>
<dbReference type="Proteomes" id="UP000275078">
    <property type="component" value="Unassembled WGS sequence"/>
</dbReference>
<keyword evidence="12" id="KW-0449">Lipoprotein</keyword>
<reference evidence="22 23" key="1">
    <citation type="journal article" date="2018" name="Nat. Ecol. Evol.">
        <title>Pezizomycetes genomes reveal the molecular basis of ectomycorrhizal truffle lifestyle.</title>
        <authorList>
            <person name="Murat C."/>
            <person name="Payen T."/>
            <person name="Noel B."/>
            <person name="Kuo A."/>
            <person name="Morin E."/>
            <person name="Chen J."/>
            <person name="Kohler A."/>
            <person name="Krizsan K."/>
            <person name="Balestrini R."/>
            <person name="Da Silva C."/>
            <person name="Montanini B."/>
            <person name="Hainaut M."/>
            <person name="Levati E."/>
            <person name="Barry K.W."/>
            <person name="Belfiori B."/>
            <person name="Cichocki N."/>
            <person name="Clum A."/>
            <person name="Dockter R.B."/>
            <person name="Fauchery L."/>
            <person name="Guy J."/>
            <person name="Iotti M."/>
            <person name="Le Tacon F."/>
            <person name="Lindquist E.A."/>
            <person name="Lipzen A."/>
            <person name="Malagnac F."/>
            <person name="Mello A."/>
            <person name="Molinier V."/>
            <person name="Miyauchi S."/>
            <person name="Poulain J."/>
            <person name="Riccioni C."/>
            <person name="Rubini A."/>
            <person name="Sitrit Y."/>
            <person name="Splivallo R."/>
            <person name="Traeger S."/>
            <person name="Wang M."/>
            <person name="Zifcakova L."/>
            <person name="Wipf D."/>
            <person name="Zambonelli A."/>
            <person name="Paolocci F."/>
            <person name="Nowrousian M."/>
            <person name="Ottonello S."/>
            <person name="Baldrian P."/>
            <person name="Spatafora J.W."/>
            <person name="Henrissat B."/>
            <person name="Nagy L.G."/>
            <person name="Aury J.M."/>
            <person name="Wincker P."/>
            <person name="Grigoriev I.V."/>
            <person name="Bonfante P."/>
            <person name="Martin F.M."/>
        </authorList>
    </citation>
    <scope>NUCLEOTIDE SEQUENCE [LARGE SCALE GENOMIC DNA]</scope>
    <source>
        <strain evidence="22 23">RN42</strain>
    </source>
</reference>
<dbReference type="EMBL" id="ML119646">
    <property type="protein sequence ID" value="RPA87503.1"/>
    <property type="molecule type" value="Genomic_DNA"/>
</dbReference>
<comment type="subcellular location">
    <subcellularLocation>
        <location evidence="2">Cell envelope</location>
    </subcellularLocation>
    <subcellularLocation>
        <location evidence="3">Membrane</location>
        <topology evidence="3">Lipid-anchor</topology>
        <topology evidence="3">GPI-anchor</topology>
    </subcellularLocation>
</comment>
<dbReference type="InterPro" id="IPR017168">
    <property type="entry name" value="CHR-like"/>
</dbReference>